<dbReference type="SMART" id="SM00448">
    <property type="entry name" value="REC"/>
    <property type="match status" value="1"/>
</dbReference>
<evidence type="ECO:0000313" key="6">
    <source>
        <dbReference type="Proteomes" id="UP000767446"/>
    </source>
</evidence>
<organism evidence="5 6">
    <name type="scientific">Gomphosphaeria aponina SAG 52.96 = DSM 107014</name>
    <dbReference type="NCBI Taxonomy" id="1521640"/>
    <lineage>
        <taxon>Bacteria</taxon>
        <taxon>Bacillati</taxon>
        <taxon>Cyanobacteriota</taxon>
        <taxon>Cyanophyceae</taxon>
        <taxon>Oscillatoriophycideae</taxon>
        <taxon>Chroococcales</taxon>
        <taxon>Gomphosphaeriaceae</taxon>
        <taxon>Gomphosphaeria</taxon>
    </lineage>
</organism>
<evidence type="ECO:0000256" key="2">
    <source>
        <dbReference type="PIRNR" id="PIRNR005897"/>
    </source>
</evidence>
<accession>A0A941GMP4</accession>
<dbReference type="GO" id="GO:0030428">
    <property type="term" value="C:cell septum"/>
    <property type="evidence" value="ECO:0007669"/>
    <property type="project" value="UniProtKB-SubCell"/>
</dbReference>
<dbReference type="Pfam" id="PF14332">
    <property type="entry name" value="DUF4388"/>
    <property type="match status" value="1"/>
</dbReference>
<dbReference type="Gene3D" id="3.40.50.2300">
    <property type="match status" value="1"/>
</dbReference>
<protein>
    <recommendedName>
        <fullName evidence="2">Protein PatA</fullName>
    </recommendedName>
</protein>
<sequence>MTNDTNSILIPIKNFIAQNQSKLFQVLKQSQLTGTLILTDAQGTEAEFYLYLGRILYVTGGIHPVRRFRRNLAAYLRPTAFELATIQKDLTGITAAELELCWEYHLLCLWREQKKINHSQVMSIIRALVTEVLFDLSGPRNVTYQFKEDKALVSKQLVLIDPEGMIVETWKNWQAWQGSNFAYSFLNSAPLLGKPERLSEEAKSLRINQAMIKILDGKRTIRDLAVQLKRDPIEVLRLLTPYMNLGAVELVEIPDLPPPITPLKQNTSPPIVSSQPVIACVDDSILICHYLERILTKAGYEFVGMTDSLMALSMILERKPDLIFLDLNMPNANGYEICHQLRQIQDFRNTPIIILTGKEGIIDRVRAKIVGCSDFLTKPVEGKTILSTITKHLKQGAIR</sequence>
<dbReference type="PANTHER" id="PTHR44591:SF23">
    <property type="entry name" value="CHEY SUBFAMILY"/>
    <property type="match status" value="1"/>
</dbReference>
<dbReference type="InterPro" id="IPR011006">
    <property type="entry name" value="CheY-like_superfamily"/>
</dbReference>
<dbReference type="InterPro" id="IPR050595">
    <property type="entry name" value="Bact_response_regulator"/>
</dbReference>
<keyword evidence="1 3" id="KW-0597">Phosphoprotein</keyword>
<dbReference type="GO" id="GO:0043158">
    <property type="term" value="P:heterocyst development"/>
    <property type="evidence" value="ECO:0007669"/>
    <property type="project" value="UniProtKB-KW"/>
</dbReference>
<comment type="caution">
    <text evidence="5">The sequence shown here is derived from an EMBL/GenBank/DDBJ whole genome shotgun (WGS) entry which is preliminary data.</text>
</comment>
<dbReference type="AlphaFoldDB" id="A0A941GMP4"/>
<evidence type="ECO:0000256" key="3">
    <source>
        <dbReference type="PROSITE-ProRule" id="PRU00169"/>
    </source>
</evidence>
<comment type="subcellular location">
    <subcellularLocation>
        <location evidence="2">Cell septum</location>
    </subcellularLocation>
</comment>
<dbReference type="InterPro" id="IPR024186">
    <property type="entry name" value="Sig_transdc_resp-reg_PatA"/>
</dbReference>
<evidence type="ECO:0000259" key="4">
    <source>
        <dbReference type="PROSITE" id="PS50110"/>
    </source>
</evidence>
<dbReference type="PIRSF" id="PIRSF005897">
    <property type="entry name" value="RR_PatA"/>
    <property type="match status" value="1"/>
</dbReference>
<proteinExistence type="evidence at transcript level"/>
<dbReference type="InterPro" id="IPR025497">
    <property type="entry name" value="PatA-like_N"/>
</dbReference>
<name>A0A941GMP4_9CHRO</name>
<dbReference type="PROSITE" id="PS50110">
    <property type="entry name" value="RESPONSE_REGULATORY"/>
    <property type="match status" value="1"/>
</dbReference>
<dbReference type="GO" id="GO:0000160">
    <property type="term" value="P:phosphorelay signal transduction system"/>
    <property type="evidence" value="ECO:0007669"/>
    <property type="project" value="UniProtKB-KW"/>
</dbReference>
<feature type="modified residue" description="4-aspartylphosphate" evidence="3">
    <location>
        <position position="326"/>
    </location>
</feature>
<comment type="induction">
    <text evidence="2">By nitrogen starvation.</text>
</comment>
<dbReference type="SUPFAM" id="SSF52172">
    <property type="entry name" value="CheY-like"/>
    <property type="match status" value="1"/>
</dbReference>
<feature type="domain" description="Response regulatory" evidence="4">
    <location>
        <begin position="277"/>
        <end position="393"/>
    </location>
</feature>
<reference evidence="5" key="1">
    <citation type="submission" date="2021-02" db="EMBL/GenBank/DDBJ databases">
        <title>Metagenome analyses of Stigonema ocellatum DSM 106950, Chlorogloea purpurea SAG 13.99 and Gomphosphaeria aponina DSM 107014.</title>
        <authorList>
            <person name="Marter P."/>
            <person name="Huang S."/>
        </authorList>
    </citation>
    <scope>NUCLEOTIDE SEQUENCE</scope>
    <source>
        <strain evidence="5">JP213</strain>
    </source>
</reference>
<dbReference type="InterPro" id="IPR001789">
    <property type="entry name" value="Sig_transdc_resp-reg_receiver"/>
</dbReference>
<gene>
    <name evidence="5" type="ORF">DSM107014_01140</name>
</gene>
<keyword evidence="2" id="KW-0364">Heterocyst</keyword>
<evidence type="ECO:0000256" key="1">
    <source>
        <dbReference type="ARBA" id="ARBA00022553"/>
    </source>
</evidence>
<dbReference type="Pfam" id="PF00072">
    <property type="entry name" value="Response_reg"/>
    <property type="match status" value="1"/>
</dbReference>
<comment type="function">
    <text evidence="2">Controls heterocyst pattern formation.</text>
</comment>
<dbReference type="PANTHER" id="PTHR44591">
    <property type="entry name" value="STRESS RESPONSE REGULATOR PROTEIN 1"/>
    <property type="match status" value="1"/>
</dbReference>
<keyword evidence="2" id="KW-0902">Two-component regulatory system</keyword>
<dbReference type="Proteomes" id="UP000767446">
    <property type="component" value="Unassembled WGS sequence"/>
</dbReference>
<evidence type="ECO:0000313" key="5">
    <source>
        <dbReference type="EMBL" id="MBR8826507.1"/>
    </source>
</evidence>
<dbReference type="EMBL" id="JADQBC010000004">
    <property type="protein sequence ID" value="MBR8826507.1"/>
    <property type="molecule type" value="Genomic_DNA"/>
</dbReference>